<feature type="coiled-coil region" evidence="1">
    <location>
        <begin position="10"/>
        <end position="37"/>
    </location>
</feature>
<proteinExistence type="predicted"/>
<organism evidence="2 3">
    <name type="scientific">Linum trigynum</name>
    <dbReference type="NCBI Taxonomy" id="586398"/>
    <lineage>
        <taxon>Eukaryota</taxon>
        <taxon>Viridiplantae</taxon>
        <taxon>Streptophyta</taxon>
        <taxon>Embryophyta</taxon>
        <taxon>Tracheophyta</taxon>
        <taxon>Spermatophyta</taxon>
        <taxon>Magnoliopsida</taxon>
        <taxon>eudicotyledons</taxon>
        <taxon>Gunneridae</taxon>
        <taxon>Pentapetalae</taxon>
        <taxon>rosids</taxon>
        <taxon>fabids</taxon>
        <taxon>Malpighiales</taxon>
        <taxon>Linaceae</taxon>
        <taxon>Linum</taxon>
    </lineage>
</organism>
<protein>
    <submittedName>
        <fullName evidence="2">Uncharacterized protein</fullName>
    </submittedName>
</protein>
<name>A0AAV2CZ98_9ROSI</name>
<dbReference type="Proteomes" id="UP001497516">
    <property type="component" value="Chromosome 10"/>
</dbReference>
<accession>A0AAV2CZ98</accession>
<dbReference type="AlphaFoldDB" id="A0AAV2CZ98"/>
<evidence type="ECO:0000313" key="3">
    <source>
        <dbReference type="Proteomes" id="UP001497516"/>
    </source>
</evidence>
<reference evidence="2 3" key="1">
    <citation type="submission" date="2024-04" db="EMBL/GenBank/DDBJ databases">
        <authorList>
            <person name="Fracassetti M."/>
        </authorList>
    </citation>
    <scope>NUCLEOTIDE SEQUENCE [LARGE SCALE GENOMIC DNA]</scope>
</reference>
<evidence type="ECO:0000313" key="2">
    <source>
        <dbReference type="EMBL" id="CAL1361913.1"/>
    </source>
</evidence>
<keyword evidence="3" id="KW-1185">Reference proteome</keyword>
<gene>
    <name evidence="2" type="ORF">LTRI10_LOCUS9216</name>
</gene>
<dbReference type="EMBL" id="OZ034814">
    <property type="protein sequence ID" value="CAL1361913.1"/>
    <property type="molecule type" value="Genomic_DNA"/>
</dbReference>
<sequence length="113" mass="13476">MKVLDSSTSSPSVLDQKQKLEEELAELEENEENYWKQISRADWLTGGDKNTNFFHRKATARWKRNTIWKLRDDLGRWYVGQDQVFDCMYTYYSKLFTARVPPESTLEMNSVQR</sequence>
<keyword evidence="1" id="KW-0175">Coiled coil</keyword>
<evidence type="ECO:0000256" key="1">
    <source>
        <dbReference type="SAM" id="Coils"/>
    </source>
</evidence>